<proteinExistence type="predicted"/>
<dbReference type="Gene3D" id="1.10.3730.20">
    <property type="match status" value="1"/>
</dbReference>
<dbReference type="AlphaFoldDB" id="A0A974P3B5"/>
<evidence type="ECO:0000313" key="2">
    <source>
        <dbReference type="EMBL" id="QQZ49918.1"/>
    </source>
</evidence>
<dbReference type="InterPro" id="IPR037185">
    <property type="entry name" value="EmrE-like"/>
</dbReference>
<feature type="transmembrane region" description="Helical" evidence="1">
    <location>
        <begin position="51"/>
        <end position="68"/>
    </location>
</feature>
<protein>
    <submittedName>
        <fullName evidence="2">EamA family transporter</fullName>
    </submittedName>
</protein>
<dbReference type="EMBL" id="CP068570">
    <property type="protein sequence ID" value="QQZ49918.1"/>
    <property type="molecule type" value="Genomic_DNA"/>
</dbReference>
<dbReference type="SUPFAM" id="SSF103481">
    <property type="entry name" value="Multidrug resistance efflux transporter EmrE"/>
    <property type="match status" value="1"/>
</dbReference>
<gene>
    <name evidence="2" type="ORF">JKL49_24970</name>
</gene>
<evidence type="ECO:0000256" key="1">
    <source>
        <dbReference type="SAM" id="Phobius"/>
    </source>
</evidence>
<organism evidence="2">
    <name type="scientific">Phenylobacterium glaciei</name>
    <dbReference type="NCBI Taxonomy" id="2803784"/>
    <lineage>
        <taxon>Bacteria</taxon>
        <taxon>Pseudomonadati</taxon>
        <taxon>Pseudomonadota</taxon>
        <taxon>Alphaproteobacteria</taxon>
        <taxon>Caulobacterales</taxon>
        <taxon>Caulobacteraceae</taxon>
        <taxon>Phenylobacterium</taxon>
    </lineage>
</organism>
<sequence>MGAFGWYGLTALVWFYILTRTPLSTAYAFSILGSALVPVMAWVIFKEPASWKFAVGYGLMLAGFLVILQAKPS</sequence>
<keyword evidence="1" id="KW-0812">Transmembrane</keyword>
<keyword evidence="1" id="KW-0472">Membrane</keyword>
<keyword evidence="1" id="KW-1133">Transmembrane helix</keyword>
<feature type="transmembrane region" description="Helical" evidence="1">
    <location>
        <begin position="26"/>
        <end position="45"/>
    </location>
</feature>
<accession>A0A974P3B5</accession>
<name>A0A974P3B5_9CAUL</name>
<reference evidence="2" key="1">
    <citation type="submission" date="2021-01" db="EMBL/GenBank/DDBJ databases">
        <title>Genome sequence of Phenylobacterium sp. 20VBR1 isolated from a valley glaceir, Ny-Alesund, Svalbard.</title>
        <authorList>
            <person name="Thomas F.A."/>
            <person name="Krishnan K.P."/>
            <person name="Sinha R.K."/>
        </authorList>
    </citation>
    <scope>NUCLEOTIDE SEQUENCE</scope>
    <source>
        <strain evidence="2">20VBR1</strain>
    </source>
</reference>